<organism evidence="3">
    <name type="scientific">Cucumis melo</name>
    <name type="common">Muskmelon</name>
    <dbReference type="NCBI Taxonomy" id="3656"/>
    <lineage>
        <taxon>Eukaryota</taxon>
        <taxon>Viridiplantae</taxon>
        <taxon>Streptophyta</taxon>
        <taxon>Embryophyta</taxon>
        <taxon>Tracheophyta</taxon>
        <taxon>Spermatophyta</taxon>
        <taxon>Magnoliopsida</taxon>
        <taxon>eudicotyledons</taxon>
        <taxon>Gunneridae</taxon>
        <taxon>Pentapetalae</taxon>
        <taxon>rosids</taxon>
        <taxon>fabids</taxon>
        <taxon>Cucurbitales</taxon>
        <taxon>Cucurbitaceae</taxon>
        <taxon>Benincaseae</taxon>
        <taxon>Cucumis</taxon>
    </lineage>
</organism>
<feature type="compositionally biased region" description="Polar residues" evidence="1">
    <location>
        <begin position="278"/>
        <end position="287"/>
    </location>
</feature>
<keyword evidence="2" id="KW-1133">Transmembrane helix</keyword>
<accession>A0A9I9EAU1</accession>
<evidence type="ECO:0000256" key="1">
    <source>
        <dbReference type="SAM" id="MobiDB-lite"/>
    </source>
</evidence>
<sequence length="419" mass="48565">MVSNIGRAFTTRWKSIGHLFHRFGRAFATRWKSIAIFFIVLGCTLVLHLTSWLPDLYIEKMCEFQSFCWKSISWGILIPISRTSIRHSLEEHWPSFPSFRCFLTSNEHSPLVGRALAISLIVSGCILVLPPTNLLPDLYFGKICKRRCLGRRLKFIVYEFRNTCDQYKPKKSLKDRFLPRDRKIEFGAFSIEVLELSLFPSLEVHSQWFLTPDELLLLAGRALAICSIVTNRYQSIIRLVTQWPIGATEEQQKVGEMPVLSPIELLENIVSSDLGPDGQSTRPSSSGEEIKRGGRNARPLSKNDNWTLAFRRGNRREEQWLENQNHNQDWSSSSEDVESYATMNNRGHRFAPYRERRVEAYEYKMKIDLPIYDSTTEQKKVYLVALKLKGGASAWWDQVAINQQKQGRQPIQSWKKMKN</sequence>
<dbReference type="AlphaFoldDB" id="A0A9I9EAU1"/>
<keyword evidence="2" id="KW-0812">Transmembrane</keyword>
<feature type="transmembrane region" description="Helical" evidence="2">
    <location>
        <begin position="34"/>
        <end position="53"/>
    </location>
</feature>
<keyword evidence="2" id="KW-0472">Membrane</keyword>
<name>A0A9I9EAU1_CUCME</name>
<evidence type="ECO:0000313" key="3">
    <source>
        <dbReference type="EnsemblPlants" id="MELO3C031196.2.1"/>
    </source>
</evidence>
<dbReference type="EnsemblPlants" id="MELO3C031196.2.1">
    <property type="protein sequence ID" value="MELO3C031196.2.1"/>
    <property type="gene ID" value="MELO3C031196.2"/>
</dbReference>
<proteinExistence type="predicted"/>
<feature type="region of interest" description="Disordered" evidence="1">
    <location>
        <begin position="271"/>
        <end position="302"/>
    </location>
</feature>
<reference evidence="3" key="1">
    <citation type="submission" date="2023-03" db="UniProtKB">
        <authorList>
            <consortium name="EnsemblPlants"/>
        </authorList>
    </citation>
    <scope>IDENTIFICATION</scope>
</reference>
<protein>
    <submittedName>
        <fullName evidence="3">Uncharacterized protein</fullName>
    </submittedName>
</protein>
<dbReference type="Gramene" id="MELO3C031196.2.1">
    <property type="protein sequence ID" value="MELO3C031196.2.1"/>
    <property type="gene ID" value="MELO3C031196.2"/>
</dbReference>
<evidence type="ECO:0000256" key="2">
    <source>
        <dbReference type="SAM" id="Phobius"/>
    </source>
</evidence>